<comment type="caution">
    <text evidence="3">The sequence shown here is derived from an EMBL/GenBank/DDBJ whole genome shotgun (WGS) entry which is preliminary data.</text>
</comment>
<dbReference type="Pfam" id="PF09980">
    <property type="entry name" value="DUF2214"/>
    <property type="match status" value="1"/>
</dbReference>
<keyword evidence="4" id="KW-1185">Reference proteome</keyword>
<evidence type="ECO:0000256" key="1">
    <source>
        <dbReference type="SAM" id="MobiDB-lite"/>
    </source>
</evidence>
<accession>A0A9N8DD34</accession>
<reference evidence="3" key="1">
    <citation type="submission" date="2020-06" db="EMBL/GenBank/DDBJ databases">
        <authorList>
            <consortium name="Plant Systems Biology data submission"/>
        </authorList>
    </citation>
    <scope>NUCLEOTIDE SEQUENCE</scope>
    <source>
        <strain evidence="3">D6</strain>
    </source>
</reference>
<dbReference type="InterPro" id="IPR018706">
    <property type="entry name" value="DUF2214_membrane"/>
</dbReference>
<sequence length="265" mass="28393">MPPVDNPSLEAQSFDPFHLGTVEQDDDRSSIGMDPRTFWISSAVAMAALLDHPADASAAVAGAPNAVPSALAAFGHYFSILGMVACVTTERLTIQPGMSQKDEEFMNVVDVAFGALGVLTAYTGYLRVVSYDKGWEFYSHEPIFWLKIVFLGVFGASSFFNTTTLLKRAFARQGTGTFEPIGEALANRMIQICNAELTALAIIPLTATFMARGIGYSADIPWEAGAALSALVFGGLSFKYIKEALQFEDTAPVAVAVAPSVEKED</sequence>
<dbReference type="Proteomes" id="UP001153069">
    <property type="component" value="Unassembled WGS sequence"/>
</dbReference>
<proteinExistence type="predicted"/>
<keyword evidence="2" id="KW-0812">Transmembrane</keyword>
<evidence type="ECO:0000256" key="2">
    <source>
        <dbReference type="SAM" id="Phobius"/>
    </source>
</evidence>
<gene>
    <name evidence="3" type="ORF">SEMRO_64_G036280.1</name>
</gene>
<feature type="transmembrane region" description="Helical" evidence="2">
    <location>
        <begin position="144"/>
        <end position="166"/>
    </location>
</feature>
<feature type="transmembrane region" description="Helical" evidence="2">
    <location>
        <begin position="105"/>
        <end position="124"/>
    </location>
</feature>
<name>A0A9N8DD34_9STRA</name>
<dbReference type="EMBL" id="CAICTM010000063">
    <property type="protein sequence ID" value="CAB9499575.1"/>
    <property type="molecule type" value="Genomic_DNA"/>
</dbReference>
<keyword evidence="2" id="KW-0472">Membrane</keyword>
<protein>
    <submittedName>
        <fullName evidence="3">Predicted membrane protein (DUF2214)</fullName>
    </submittedName>
</protein>
<feature type="region of interest" description="Disordered" evidence="1">
    <location>
        <begin position="1"/>
        <end position="30"/>
    </location>
</feature>
<feature type="transmembrane region" description="Helical" evidence="2">
    <location>
        <begin position="74"/>
        <end position="93"/>
    </location>
</feature>
<organism evidence="3 4">
    <name type="scientific">Seminavis robusta</name>
    <dbReference type="NCBI Taxonomy" id="568900"/>
    <lineage>
        <taxon>Eukaryota</taxon>
        <taxon>Sar</taxon>
        <taxon>Stramenopiles</taxon>
        <taxon>Ochrophyta</taxon>
        <taxon>Bacillariophyta</taxon>
        <taxon>Bacillariophyceae</taxon>
        <taxon>Bacillariophycidae</taxon>
        <taxon>Naviculales</taxon>
        <taxon>Naviculaceae</taxon>
        <taxon>Seminavis</taxon>
    </lineage>
</organism>
<evidence type="ECO:0000313" key="3">
    <source>
        <dbReference type="EMBL" id="CAB9499575.1"/>
    </source>
</evidence>
<evidence type="ECO:0000313" key="4">
    <source>
        <dbReference type="Proteomes" id="UP001153069"/>
    </source>
</evidence>
<keyword evidence="2" id="KW-1133">Transmembrane helix</keyword>
<dbReference type="AlphaFoldDB" id="A0A9N8DD34"/>
<dbReference type="OrthoDB" id="495663at2759"/>